<protein>
    <submittedName>
        <fullName evidence="2">Uncharacterized protein</fullName>
    </submittedName>
</protein>
<evidence type="ECO:0000256" key="1">
    <source>
        <dbReference type="SAM" id="Phobius"/>
    </source>
</evidence>
<organism evidence="2">
    <name type="scientific">viral metagenome</name>
    <dbReference type="NCBI Taxonomy" id="1070528"/>
    <lineage>
        <taxon>unclassified sequences</taxon>
        <taxon>metagenomes</taxon>
        <taxon>organismal metagenomes</taxon>
    </lineage>
</organism>
<feature type="transmembrane region" description="Helical" evidence="1">
    <location>
        <begin position="6"/>
        <end position="31"/>
    </location>
</feature>
<accession>A0A6C0K359</accession>
<evidence type="ECO:0000313" key="2">
    <source>
        <dbReference type="EMBL" id="QHU11230.1"/>
    </source>
</evidence>
<name>A0A6C0K359_9ZZZZ</name>
<dbReference type="EMBL" id="MN740780">
    <property type="protein sequence ID" value="QHU11230.1"/>
    <property type="molecule type" value="Genomic_DNA"/>
</dbReference>
<dbReference type="AlphaFoldDB" id="A0A6C0K359"/>
<reference evidence="2" key="1">
    <citation type="journal article" date="2020" name="Nature">
        <title>Giant virus diversity and host interactions through global metagenomics.</title>
        <authorList>
            <person name="Schulz F."/>
            <person name="Roux S."/>
            <person name="Paez-Espino D."/>
            <person name="Jungbluth S."/>
            <person name="Walsh D.A."/>
            <person name="Denef V.J."/>
            <person name="McMahon K.D."/>
            <person name="Konstantinidis K.T."/>
            <person name="Eloe-Fadrosh E.A."/>
            <person name="Kyrpides N.C."/>
            <person name="Woyke T."/>
        </authorList>
    </citation>
    <scope>NUCLEOTIDE SEQUENCE</scope>
    <source>
        <strain evidence="2">GVMAG-S-1101165-84</strain>
    </source>
</reference>
<keyword evidence="1" id="KW-1133">Transmembrane helix</keyword>
<keyword evidence="1" id="KW-0812">Transmembrane</keyword>
<keyword evidence="1" id="KW-0472">Membrane</keyword>
<proteinExistence type="predicted"/>
<sequence>MAQFNYIYADSIMLVYKNMYIVLFLIMVFMFSNNPARASIMTQEMASIKRSAGKPTASTG</sequence>